<dbReference type="OrthoDB" id="163809at2"/>
<evidence type="ECO:0000313" key="2">
    <source>
        <dbReference type="EMBL" id="SFU28870.1"/>
    </source>
</evidence>
<evidence type="ECO:0000256" key="1">
    <source>
        <dbReference type="SAM" id="SignalP"/>
    </source>
</evidence>
<dbReference type="RefSeq" id="WP_093552611.1">
    <property type="nucleotide sequence ID" value="NZ_FPBO01000001.1"/>
</dbReference>
<evidence type="ECO:0000313" key="3">
    <source>
        <dbReference type="Proteomes" id="UP000199391"/>
    </source>
</evidence>
<dbReference type="Proteomes" id="UP000199391">
    <property type="component" value="Unassembled WGS sequence"/>
</dbReference>
<protein>
    <recommendedName>
        <fullName evidence="4">DUF1425 domain-containing protein</fullName>
    </recommendedName>
</protein>
<dbReference type="EMBL" id="FPBO01000001">
    <property type="protein sequence ID" value="SFU28870.1"/>
    <property type="molecule type" value="Genomic_DNA"/>
</dbReference>
<gene>
    <name evidence="2" type="ORF">SAMN05216552_1001234</name>
</gene>
<dbReference type="PROSITE" id="PS51257">
    <property type="entry name" value="PROKAR_LIPOPROTEIN"/>
    <property type="match status" value="1"/>
</dbReference>
<keyword evidence="1" id="KW-0732">Signal</keyword>
<feature type="chain" id="PRO_5011682581" description="DUF1425 domain-containing protein" evidence="1">
    <location>
        <begin position="31"/>
        <end position="146"/>
    </location>
</feature>
<dbReference type="AlphaFoldDB" id="A0A1I7EY61"/>
<accession>A0A1I7EY61</accession>
<dbReference type="STRING" id="1035707.SAMN05216552_1001234"/>
<keyword evidence="3" id="KW-1185">Reference proteome</keyword>
<organism evidence="2 3">
    <name type="scientific">Pseudoduganella namucuonensis</name>
    <dbReference type="NCBI Taxonomy" id="1035707"/>
    <lineage>
        <taxon>Bacteria</taxon>
        <taxon>Pseudomonadati</taxon>
        <taxon>Pseudomonadota</taxon>
        <taxon>Betaproteobacteria</taxon>
        <taxon>Burkholderiales</taxon>
        <taxon>Oxalobacteraceae</taxon>
        <taxon>Telluria group</taxon>
        <taxon>Pseudoduganella</taxon>
    </lineage>
</organism>
<proteinExistence type="predicted"/>
<reference evidence="3" key="1">
    <citation type="submission" date="2016-10" db="EMBL/GenBank/DDBJ databases">
        <authorList>
            <person name="Varghese N."/>
            <person name="Submissions S."/>
        </authorList>
    </citation>
    <scope>NUCLEOTIDE SEQUENCE [LARGE SCALE GENOMIC DNA]</scope>
    <source>
        <strain evidence="3">CGMCC 1.11014</strain>
    </source>
</reference>
<evidence type="ECO:0008006" key="4">
    <source>
        <dbReference type="Google" id="ProtNLM"/>
    </source>
</evidence>
<name>A0A1I7EY61_9BURK</name>
<feature type="signal peptide" evidence="1">
    <location>
        <begin position="1"/>
        <end position="30"/>
    </location>
</feature>
<sequence length="146" mass="15322">MQHRIISLTVALVCAAIVAACGISQSTAEATPPTAPAQRTSATYVLTPGQSVELGPNVSVKLERVNDSRCKKGAVCVWAGYVSYSFVLTNNGVSSNFVLAEDMPGGSNTVTQQGLRFTLGTVEPAEPPAMHAPPPAYRVSFRVDIS</sequence>